<evidence type="ECO:0000256" key="1">
    <source>
        <dbReference type="ARBA" id="ARBA00022722"/>
    </source>
</evidence>
<gene>
    <name evidence="6" type="ORF">ACKI1S_21420</name>
</gene>
<feature type="domain" description="PIN" evidence="5">
    <location>
        <begin position="1"/>
        <end position="114"/>
    </location>
</feature>
<dbReference type="Proteomes" id="UP001631993">
    <property type="component" value="Unassembled WGS sequence"/>
</dbReference>
<evidence type="ECO:0000256" key="2">
    <source>
        <dbReference type="ARBA" id="ARBA00022723"/>
    </source>
</evidence>
<keyword evidence="4" id="KW-0460">Magnesium</keyword>
<dbReference type="Gene3D" id="3.40.50.1010">
    <property type="entry name" value="5'-nuclease"/>
    <property type="match status" value="1"/>
</dbReference>
<keyword evidence="3" id="KW-0378">Hydrolase</keyword>
<dbReference type="EMBL" id="JBJVNE010000010">
    <property type="protein sequence ID" value="MFM9648709.1"/>
    <property type="molecule type" value="Genomic_DNA"/>
</dbReference>
<keyword evidence="2" id="KW-0479">Metal-binding</keyword>
<sequence length="139" mass="15425">MYLDSNCFIDWAQGTGSAREAESMLRAAKAGHVRLHTSTLTFAEARGNSASNHRLRIRALLQEPYITLVEVTRRVGLLANDITAERPKIKGADAIHLASACFVGVDVLVTRNFRDFKPDDVYRGVLVRMPFEFGGEGLF</sequence>
<evidence type="ECO:0000313" key="6">
    <source>
        <dbReference type="EMBL" id="MFM9648709.1"/>
    </source>
</evidence>
<comment type="caution">
    <text evidence="6">The sequence shown here is derived from an EMBL/GenBank/DDBJ whole genome shotgun (WGS) entry which is preliminary data.</text>
</comment>
<name>A0ABW9INX2_STRGJ</name>
<accession>A0ABW9INX2</accession>
<organism evidence="6 7">
    <name type="scientific">Streptomyces galilaeus</name>
    <dbReference type="NCBI Taxonomy" id="33899"/>
    <lineage>
        <taxon>Bacteria</taxon>
        <taxon>Bacillati</taxon>
        <taxon>Actinomycetota</taxon>
        <taxon>Actinomycetes</taxon>
        <taxon>Kitasatosporales</taxon>
        <taxon>Streptomycetaceae</taxon>
        <taxon>Streptomyces</taxon>
    </lineage>
</organism>
<dbReference type="RefSeq" id="WP_369278550.1">
    <property type="nucleotide sequence ID" value="NZ_JBJVMW010000007.1"/>
</dbReference>
<reference evidence="6 7" key="1">
    <citation type="submission" date="2024-12" db="EMBL/GenBank/DDBJ databases">
        <title>Forecasting of Potato common scab and diversities of Pathogenic streptomyces spp. in china.</title>
        <authorList>
            <person name="Handique U."/>
            <person name="Wu J."/>
        </authorList>
    </citation>
    <scope>NUCLEOTIDE SEQUENCE [LARGE SCALE GENOMIC DNA]</scope>
    <source>
        <strain evidence="6 7">ZRIMU1585</strain>
    </source>
</reference>
<keyword evidence="1" id="KW-0540">Nuclease</keyword>
<dbReference type="SUPFAM" id="SSF88723">
    <property type="entry name" value="PIN domain-like"/>
    <property type="match status" value="1"/>
</dbReference>
<evidence type="ECO:0000256" key="4">
    <source>
        <dbReference type="ARBA" id="ARBA00022842"/>
    </source>
</evidence>
<keyword evidence="7" id="KW-1185">Reference proteome</keyword>
<dbReference type="InterPro" id="IPR002716">
    <property type="entry name" value="PIN_dom"/>
</dbReference>
<evidence type="ECO:0000313" key="7">
    <source>
        <dbReference type="Proteomes" id="UP001631993"/>
    </source>
</evidence>
<evidence type="ECO:0000259" key="5">
    <source>
        <dbReference type="Pfam" id="PF01850"/>
    </source>
</evidence>
<evidence type="ECO:0000256" key="3">
    <source>
        <dbReference type="ARBA" id="ARBA00022801"/>
    </source>
</evidence>
<dbReference type="Pfam" id="PF01850">
    <property type="entry name" value="PIN"/>
    <property type="match status" value="1"/>
</dbReference>
<proteinExistence type="predicted"/>
<dbReference type="InterPro" id="IPR029060">
    <property type="entry name" value="PIN-like_dom_sf"/>
</dbReference>
<protein>
    <submittedName>
        <fullName evidence="6">Type II toxin-antitoxin system VapC family toxin</fullName>
    </submittedName>
</protein>